<accession>A0A1T5HW77</accession>
<name>A0A1T5HW77_9GAMM</name>
<keyword evidence="1" id="KW-1133">Transmembrane helix</keyword>
<dbReference type="Proteomes" id="UP000189966">
    <property type="component" value="Unassembled WGS sequence"/>
</dbReference>
<sequence length="71" mass="8162">MNYFQATLHQPNLHYVFAIIIVLLLIGCTPTIQVAASDKPIEVNLNVKIEHEIKIKVDREIEQLFDNKAVF</sequence>
<feature type="transmembrane region" description="Helical" evidence="1">
    <location>
        <begin position="12"/>
        <end position="32"/>
    </location>
</feature>
<evidence type="ECO:0000256" key="1">
    <source>
        <dbReference type="SAM" id="Phobius"/>
    </source>
</evidence>
<gene>
    <name evidence="2" type="ORF">CZ809_00569</name>
</gene>
<organism evidence="2 3">
    <name type="scientific">Photobacterium piscicola</name>
    <dbReference type="NCBI Taxonomy" id="1378299"/>
    <lineage>
        <taxon>Bacteria</taxon>
        <taxon>Pseudomonadati</taxon>
        <taxon>Pseudomonadota</taxon>
        <taxon>Gammaproteobacteria</taxon>
        <taxon>Vibrionales</taxon>
        <taxon>Vibrionaceae</taxon>
        <taxon>Photobacterium</taxon>
    </lineage>
</organism>
<evidence type="ECO:0000313" key="2">
    <source>
        <dbReference type="EMBL" id="SKC31091.1"/>
    </source>
</evidence>
<protein>
    <recommendedName>
        <fullName evidence="4">YnbE-like lipoprotein</fullName>
    </recommendedName>
</protein>
<dbReference type="OrthoDB" id="9807866at2"/>
<dbReference type="InterPro" id="IPR025985">
    <property type="entry name" value="YnbE"/>
</dbReference>
<evidence type="ECO:0000313" key="3">
    <source>
        <dbReference type="Proteomes" id="UP000189966"/>
    </source>
</evidence>
<dbReference type="RefSeq" id="WP_080155920.1">
    <property type="nucleotide sequence ID" value="NZ_CP175535.1"/>
</dbReference>
<reference evidence="2 3" key="1">
    <citation type="submission" date="2017-02" db="EMBL/GenBank/DDBJ databases">
        <authorList>
            <person name="Peterson S.W."/>
        </authorList>
    </citation>
    <scope>NUCLEOTIDE SEQUENCE [LARGE SCALE GENOMIC DNA]</scope>
    <source>
        <strain evidence="3">type strain: NCCB 100098</strain>
    </source>
</reference>
<dbReference type="Pfam" id="PF13617">
    <property type="entry name" value="Lipoprotein_19"/>
    <property type="match status" value="1"/>
</dbReference>
<keyword evidence="1" id="KW-0472">Membrane</keyword>
<dbReference type="AlphaFoldDB" id="A0A1T5HW77"/>
<keyword evidence="1" id="KW-0812">Transmembrane</keyword>
<dbReference type="EMBL" id="FUZI01000001">
    <property type="protein sequence ID" value="SKC31091.1"/>
    <property type="molecule type" value="Genomic_DNA"/>
</dbReference>
<proteinExistence type="predicted"/>
<evidence type="ECO:0008006" key="4">
    <source>
        <dbReference type="Google" id="ProtNLM"/>
    </source>
</evidence>